<dbReference type="GO" id="GO:0005576">
    <property type="term" value="C:extracellular region"/>
    <property type="evidence" value="ECO:0007669"/>
    <property type="project" value="UniProtKB-SubCell"/>
</dbReference>
<gene>
    <name evidence="6" type="primary">fliC</name>
    <name evidence="6" type="ORF">RCA23_c07590</name>
</gene>
<keyword evidence="3" id="KW-0964">Secreted</keyword>
<dbReference type="PANTHER" id="PTHR42792">
    <property type="entry name" value="FLAGELLIN"/>
    <property type="match status" value="1"/>
</dbReference>
<evidence type="ECO:0000256" key="3">
    <source>
        <dbReference type="RuleBase" id="RU362073"/>
    </source>
</evidence>
<organism evidence="6 7">
    <name type="scientific">Planktomarina temperata RCA23</name>
    <dbReference type="NCBI Taxonomy" id="666509"/>
    <lineage>
        <taxon>Bacteria</taxon>
        <taxon>Pseudomonadati</taxon>
        <taxon>Pseudomonadota</taxon>
        <taxon>Alphaproteobacteria</taxon>
        <taxon>Rhodobacterales</taxon>
        <taxon>Paracoccaceae</taxon>
        <taxon>Planktomarina</taxon>
    </lineage>
</organism>
<dbReference type="Proteomes" id="UP000028680">
    <property type="component" value="Chromosome"/>
</dbReference>
<dbReference type="KEGG" id="ptp:RCA23_c07590"/>
<evidence type="ECO:0000256" key="2">
    <source>
        <dbReference type="ARBA" id="ARBA00023143"/>
    </source>
</evidence>
<sequence length="619" mass="63304">MTVINTNTASINAQYNLNKVNKEMEAAMEQLSSGKRINSAADDAAGLAISTRMESQVRGLDQAIRNASDAQALIDTTEGAHQEVTNILQRMRELAVQSANDTNVANDRKNLNAEINQLVTEINRIADQTTWNGVGVLDGSFTSKTFQIGAEANQSISVDVDSVAASEIGSHSIRTIVNQQAATTNGRGGYDMSLSGSAGSATIDTAANETAKSTAAAINLQTAATGIAATAETNVRFFGATTTGDISLKVNGETLANVNLSSVSDLRGIRDAVNAKSGTTGVTAAMGANDAEVIFTHATGEDIKIERVSGDMNFQVDGLNMDGGSTGTEQLTATITMASTASPDSLDTVTFTISAEGEDDVVLSGNATVAQTLANLTTTAVGSATNNADGRYTIASTGAGNISITRDDGKTFTITAAQSETQAAAEAADLTVKIDSGTLNGTATTAAFGAQSQTREISEGAVLSSGAKNVTVAGQVELRSSTAFTVGESGTPESSKAGYQGSYDLGLASNSSTLNKISDVSITTVRGALSAISAIDGALEKISDARSALGAVSNRLDHTISNLGSIKINIASSQSRIQDADFAKVTGDLTKSQIMSQAATAMLAQANASKQGVLSLLQG</sequence>
<dbReference type="PRINTS" id="PR00207">
    <property type="entry name" value="FLAGELLIN"/>
</dbReference>
<dbReference type="Pfam" id="PF00669">
    <property type="entry name" value="Flagellin_N"/>
    <property type="match status" value="1"/>
</dbReference>
<comment type="similarity">
    <text evidence="1 3">Belongs to the bacterial flagellin family.</text>
</comment>
<name>A0AAN0RHP5_9RHOB</name>
<comment type="subcellular location">
    <subcellularLocation>
        <location evidence="3">Secreted</location>
    </subcellularLocation>
    <subcellularLocation>
        <location evidence="3">Bacterial flagellum</location>
    </subcellularLocation>
</comment>
<dbReference type="Pfam" id="PF00700">
    <property type="entry name" value="Flagellin_C"/>
    <property type="match status" value="1"/>
</dbReference>
<dbReference type="RefSeq" id="WP_052377015.1">
    <property type="nucleotide sequence ID" value="NZ_CP003984.1"/>
</dbReference>
<dbReference type="Gene3D" id="1.20.1330.10">
    <property type="entry name" value="f41 fragment of flagellin, N-terminal domain"/>
    <property type="match status" value="2"/>
</dbReference>
<protein>
    <recommendedName>
        <fullName evidence="3">Flagellin</fullName>
    </recommendedName>
</protein>
<feature type="domain" description="Flagellin C-terminal" evidence="5">
    <location>
        <begin position="532"/>
        <end position="617"/>
    </location>
</feature>
<evidence type="ECO:0000259" key="5">
    <source>
        <dbReference type="Pfam" id="PF00700"/>
    </source>
</evidence>
<dbReference type="AlphaFoldDB" id="A0AAN0RHP5"/>
<keyword evidence="6" id="KW-0969">Cilium</keyword>
<dbReference type="InterPro" id="IPR001492">
    <property type="entry name" value="Flagellin"/>
</dbReference>
<dbReference type="InterPro" id="IPR042187">
    <property type="entry name" value="Flagellin_C_sub2"/>
</dbReference>
<keyword evidence="7" id="KW-1185">Reference proteome</keyword>
<proteinExistence type="inferred from homology"/>
<dbReference type="SUPFAM" id="SSF64518">
    <property type="entry name" value="Phase 1 flagellin"/>
    <property type="match status" value="2"/>
</dbReference>
<dbReference type="InterPro" id="IPR001029">
    <property type="entry name" value="Flagellin_N"/>
</dbReference>
<evidence type="ECO:0000256" key="1">
    <source>
        <dbReference type="ARBA" id="ARBA00005709"/>
    </source>
</evidence>
<dbReference type="GO" id="GO:0005198">
    <property type="term" value="F:structural molecule activity"/>
    <property type="evidence" value="ECO:0007669"/>
    <property type="project" value="UniProtKB-UniRule"/>
</dbReference>
<keyword evidence="2 3" id="KW-0975">Bacterial flagellum</keyword>
<dbReference type="EMBL" id="CP003984">
    <property type="protein sequence ID" value="AII86315.1"/>
    <property type="molecule type" value="Genomic_DNA"/>
</dbReference>
<evidence type="ECO:0000313" key="6">
    <source>
        <dbReference type="EMBL" id="AII86315.1"/>
    </source>
</evidence>
<feature type="domain" description="Flagellin N-terminal" evidence="4">
    <location>
        <begin position="4"/>
        <end position="142"/>
    </location>
</feature>
<dbReference type="PANTHER" id="PTHR42792:SF2">
    <property type="entry name" value="FLAGELLIN"/>
    <property type="match status" value="1"/>
</dbReference>
<dbReference type="Gene3D" id="6.10.10.10">
    <property type="entry name" value="Flagellar export chaperone, C-terminal domain"/>
    <property type="match status" value="1"/>
</dbReference>
<evidence type="ECO:0000259" key="4">
    <source>
        <dbReference type="Pfam" id="PF00669"/>
    </source>
</evidence>
<accession>A0AAN0RHP5</accession>
<keyword evidence="6" id="KW-0282">Flagellum</keyword>
<reference evidence="6 7" key="1">
    <citation type="journal article" date="2014" name="ISME J.">
        <title>Adaptation of an abundant Roseobacter RCA organism to pelagic systems revealed by genomic and transcriptomic analyses.</title>
        <authorList>
            <person name="Voget S."/>
            <person name="Wemheuer B."/>
            <person name="Brinkhoff T."/>
            <person name="Vollmers J."/>
            <person name="Dietrich S."/>
            <person name="Giebel H.A."/>
            <person name="Beardsley C."/>
            <person name="Sardemann C."/>
            <person name="Bakenhus I."/>
            <person name="Billerbeck S."/>
            <person name="Daniel R."/>
            <person name="Simon M."/>
        </authorList>
    </citation>
    <scope>NUCLEOTIDE SEQUENCE [LARGE SCALE GENOMIC DNA]</scope>
    <source>
        <strain evidence="6 7">RCA23</strain>
    </source>
</reference>
<dbReference type="InterPro" id="IPR046358">
    <property type="entry name" value="Flagellin_C"/>
</dbReference>
<comment type="function">
    <text evidence="3">Flagellin is the subunit protein which polymerizes to form the filaments of bacterial flagella.</text>
</comment>
<keyword evidence="6" id="KW-0966">Cell projection</keyword>
<evidence type="ECO:0000313" key="7">
    <source>
        <dbReference type="Proteomes" id="UP000028680"/>
    </source>
</evidence>
<dbReference type="Gene3D" id="3.30.70.2120">
    <property type="match status" value="1"/>
</dbReference>
<dbReference type="GO" id="GO:0009288">
    <property type="term" value="C:bacterial-type flagellum"/>
    <property type="evidence" value="ECO:0007669"/>
    <property type="project" value="UniProtKB-SubCell"/>
</dbReference>